<evidence type="ECO:0000256" key="1">
    <source>
        <dbReference type="ARBA" id="ARBA00004571"/>
    </source>
</evidence>
<feature type="signal peptide" evidence="12">
    <location>
        <begin position="1"/>
        <end position="27"/>
    </location>
</feature>
<dbReference type="Pfam" id="PF00593">
    <property type="entry name" value="TonB_dep_Rec_b-barrel"/>
    <property type="match status" value="1"/>
</dbReference>
<dbReference type="Pfam" id="PF07715">
    <property type="entry name" value="Plug"/>
    <property type="match status" value="1"/>
</dbReference>
<keyword evidence="4 10" id="KW-0812">Transmembrane</keyword>
<name>A0A173MG95_9BACT</name>
<keyword evidence="7 10" id="KW-0472">Membrane</keyword>
<feature type="domain" description="TonB-dependent receptor-like beta-barrel" evidence="13">
    <location>
        <begin position="211"/>
        <end position="686"/>
    </location>
</feature>
<dbReference type="SUPFAM" id="SSF56935">
    <property type="entry name" value="Porins"/>
    <property type="match status" value="1"/>
</dbReference>
<dbReference type="InterPro" id="IPR000531">
    <property type="entry name" value="Beta-barrel_TonB"/>
</dbReference>
<keyword evidence="9 10" id="KW-0998">Cell outer membrane</keyword>
<reference evidence="16" key="1">
    <citation type="submission" date="2017-01" db="EMBL/GenBank/DDBJ databases">
        <authorList>
            <person name="Varghese N."/>
            <person name="Submissions S."/>
        </authorList>
    </citation>
    <scope>NUCLEOTIDE SEQUENCE [LARGE SCALE GENOMIC DNA]</scope>
    <source>
        <strain evidence="16">DSM 21054</strain>
    </source>
</reference>
<dbReference type="CDD" id="cd01347">
    <property type="entry name" value="ligand_gated_channel"/>
    <property type="match status" value="1"/>
</dbReference>
<keyword evidence="8 15" id="KW-0675">Receptor</keyword>
<protein>
    <submittedName>
        <fullName evidence="15">Outer membrane receptor for ferrienterochelin and colicins</fullName>
    </submittedName>
</protein>
<evidence type="ECO:0000313" key="15">
    <source>
        <dbReference type="EMBL" id="SIT27215.1"/>
    </source>
</evidence>
<keyword evidence="2 10" id="KW-0813">Transport</keyword>
<dbReference type="EMBL" id="FTOR01000007">
    <property type="protein sequence ID" value="SIT27215.1"/>
    <property type="molecule type" value="Genomic_DNA"/>
</dbReference>
<evidence type="ECO:0000256" key="11">
    <source>
        <dbReference type="RuleBase" id="RU003357"/>
    </source>
</evidence>
<dbReference type="KEGG" id="fln:FLA_2528"/>
<comment type="subcellular location">
    <subcellularLocation>
        <location evidence="1 10">Cell outer membrane</location>
        <topology evidence="1 10">Multi-pass membrane protein</topology>
    </subcellularLocation>
</comment>
<dbReference type="OrthoDB" id="9764669at2"/>
<dbReference type="GO" id="GO:0009279">
    <property type="term" value="C:cell outer membrane"/>
    <property type="evidence" value="ECO:0007669"/>
    <property type="project" value="UniProtKB-SubCell"/>
</dbReference>
<evidence type="ECO:0000259" key="14">
    <source>
        <dbReference type="Pfam" id="PF07715"/>
    </source>
</evidence>
<evidence type="ECO:0000259" key="13">
    <source>
        <dbReference type="Pfam" id="PF00593"/>
    </source>
</evidence>
<dbReference type="AlphaFoldDB" id="A0A173MG95"/>
<dbReference type="GO" id="GO:0044718">
    <property type="term" value="P:siderophore transmembrane transport"/>
    <property type="evidence" value="ECO:0007669"/>
    <property type="project" value="TreeGrafter"/>
</dbReference>
<dbReference type="PROSITE" id="PS52016">
    <property type="entry name" value="TONB_DEPENDENT_REC_3"/>
    <property type="match status" value="1"/>
</dbReference>
<evidence type="ECO:0000256" key="6">
    <source>
        <dbReference type="ARBA" id="ARBA00023077"/>
    </source>
</evidence>
<comment type="similarity">
    <text evidence="10 11">Belongs to the TonB-dependent receptor family.</text>
</comment>
<organism evidence="15 16">
    <name type="scientific">Filimonas lacunae</name>
    <dbReference type="NCBI Taxonomy" id="477680"/>
    <lineage>
        <taxon>Bacteria</taxon>
        <taxon>Pseudomonadati</taxon>
        <taxon>Bacteroidota</taxon>
        <taxon>Chitinophagia</taxon>
        <taxon>Chitinophagales</taxon>
        <taxon>Chitinophagaceae</taxon>
        <taxon>Filimonas</taxon>
    </lineage>
</organism>
<evidence type="ECO:0000256" key="4">
    <source>
        <dbReference type="ARBA" id="ARBA00022692"/>
    </source>
</evidence>
<keyword evidence="6 11" id="KW-0798">TonB box</keyword>
<dbReference type="Proteomes" id="UP000186917">
    <property type="component" value="Unassembled WGS sequence"/>
</dbReference>
<accession>A0A173MG95</accession>
<dbReference type="InterPro" id="IPR039426">
    <property type="entry name" value="TonB-dep_rcpt-like"/>
</dbReference>
<sequence>MTLHKNRNGKALVTTGFLLLFLLPVAAQTMEDTTLHKVTVRSENTKYIKTDNVIALRQIAMPTAVIDGKTIAMMGSRRLDEVMREQTGLAVVSDLGAGNRSVGLQMQGFSSEYIMVLIDGQPLAGRNSGNLDLSRISISNIDRIEIIKGASSSLYGSDALGGVVNIITRQFSDHAQVRVGSQYGTYRTWNNTLEGESPLFKNKGAVFFSGNFYRTDGFNVNPYLEKGSQTAPPYSSPSLWLRGRYQLTPQKTLHISARYSGRSSEMTRDYGVMPFLDVLHETDFNGMVALSNRLNNNTRIIGRYYLTRYTSKQHIKLLNGSHNTQTDEFQEYVHRVEWQAARDVWDNRLGLIGGAGGEYMALNSRTSGASGHMYNYYVYAQANYKPLANLEMIAGGRYDGNNLYGGKANPSVGVNYSPLRWLTLRAALGMGYKSPDYKQLYQVFTNITRGYTVVGANVFSESVKELQAVGIVQQLWPIAATVKPLEAETSVSYNTGFTIKPASCIDVNLNLFYNRINNLINYQQVGIKTNGAELYTYVNVANAYTKGLETGVTLRPAKGLTITAGYQLLYAKDPGVIDSIKNGHTRYATVRSSPNIRASTIADYFGLPNRSRHMANVQVFYEIQPWGLNCSVRANYRGKYGFLDTDNNGFIDPYDVFVNGYVLLNASLQKRLLHDKVTLQFSIDNIANYTDYLMPAQPGRIIMAGLIWKCFEQDKK</sequence>
<dbReference type="RefSeq" id="WP_076380764.1">
    <property type="nucleotide sequence ID" value="NZ_AP017422.1"/>
</dbReference>
<evidence type="ECO:0000256" key="7">
    <source>
        <dbReference type="ARBA" id="ARBA00023136"/>
    </source>
</evidence>
<evidence type="ECO:0000313" key="16">
    <source>
        <dbReference type="Proteomes" id="UP000186917"/>
    </source>
</evidence>
<dbReference type="PANTHER" id="PTHR30069">
    <property type="entry name" value="TONB-DEPENDENT OUTER MEMBRANE RECEPTOR"/>
    <property type="match status" value="1"/>
</dbReference>
<dbReference type="GO" id="GO:0015344">
    <property type="term" value="F:siderophore uptake transmembrane transporter activity"/>
    <property type="evidence" value="ECO:0007669"/>
    <property type="project" value="TreeGrafter"/>
</dbReference>
<gene>
    <name evidence="15" type="ORF">SAMN05421788_107173</name>
</gene>
<evidence type="ECO:0000256" key="9">
    <source>
        <dbReference type="ARBA" id="ARBA00023237"/>
    </source>
</evidence>
<keyword evidence="5 12" id="KW-0732">Signal</keyword>
<dbReference type="InterPro" id="IPR012910">
    <property type="entry name" value="Plug_dom"/>
</dbReference>
<dbReference type="InterPro" id="IPR036942">
    <property type="entry name" value="Beta-barrel_TonB_sf"/>
</dbReference>
<dbReference type="Gene3D" id="2.170.130.10">
    <property type="entry name" value="TonB-dependent receptor, plug domain"/>
    <property type="match status" value="1"/>
</dbReference>
<keyword evidence="16" id="KW-1185">Reference proteome</keyword>
<dbReference type="PANTHER" id="PTHR30069:SF29">
    <property type="entry name" value="HEMOGLOBIN AND HEMOGLOBIN-HAPTOGLOBIN-BINDING PROTEIN 1-RELATED"/>
    <property type="match status" value="1"/>
</dbReference>
<dbReference type="InterPro" id="IPR037066">
    <property type="entry name" value="Plug_dom_sf"/>
</dbReference>
<proteinExistence type="inferred from homology"/>
<dbReference type="STRING" id="477680.SAMN05421788_107173"/>
<evidence type="ECO:0000256" key="3">
    <source>
        <dbReference type="ARBA" id="ARBA00022452"/>
    </source>
</evidence>
<dbReference type="Gene3D" id="2.40.170.20">
    <property type="entry name" value="TonB-dependent receptor, beta-barrel domain"/>
    <property type="match status" value="1"/>
</dbReference>
<evidence type="ECO:0000256" key="8">
    <source>
        <dbReference type="ARBA" id="ARBA00023170"/>
    </source>
</evidence>
<evidence type="ECO:0000256" key="10">
    <source>
        <dbReference type="PROSITE-ProRule" id="PRU01360"/>
    </source>
</evidence>
<feature type="chain" id="PRO_5030022905" evidence="12">
    <location>
        <begin position="28"/>
        <end position="716"/>
    </location>
</feature>
<feature type="domain" description="TonB-dependent receptor plug" evidence="14">
    <location>
        <begin position="56"/>
        <end position="163"/>
    </location>
</feature>
<evidence type="ECO:0000256" key="2">
    <source>
        <dbReference type="ARBA" id="ARBA00022448"/>
    </source>
</evidence>
<evidence type="ECO:0000256" key="5">
    <source>
        <dbReference type="ARBA" id="ARBA00022729"/>
    </source>
</evidence>
<keyword evidence="3 10" id="KW-1134">Transmembrane beta strand</keyword>
<evidence type="ECO:0000256" key="12">
    <source>
        <dbReference type="SAM" id="SignalP"/>
    </source>
</evidence>